<dbReference type="GO" id="GO:0046168">
    <property type="term" value="P:glycerol-3-phosphate catabolic process"/>
    <property type="evidence" value="ECO:0007669"/>
    <property type="project" value="TreeGrafter"/>
</dbReference>
<name>A0A3S0JBD0_9BACT</name>
<evidence type="ECO:0000256" key="1">
    <source>
        <dbReference type="ARBA" id="ARBA00001974"/>
    </source>
</evidence>
<dbReference type="Pfam" id="PF16901">
    <property type="entry name" value="DAO_C"/>
    <property type="match status" value="1"/>
</dbReference>
<keyword evidence="6" id="KW-0560">Oxidoreductase</keyword>
<keyword evidence="3" id="KW-0285">Flavoprotein</keyword>
<evidence type="ECO:0000313" key="9">
    <source>
        <dbReference type="EMBL" id="RTQ50804.1"/>
    </source>
</evidence>
<evidence type="ECO:0000256" key="3">
    <source>
        <dbReference type="ARBA" id="ARBA00022630"/>
    </source>
</evidence>
<keyword evidence="10" id="KW-1185">Reference proteome</keyword>
<evidence type="ECO:0000256" key="2">
    <source>
        <dbReference type="ARBA" id="ARBA00007330"/>
    </source>
</evidence>
<dbReference type="GO" id="GO:0004368">
    <property type="term" value="F:glycerol-3-phosphate dehydrogenase (quinone) activity"/>
    <property type="evidence" value="ECO:0007669"/>
    <property type="project" value="InterPro"/>
</dbReference>
<dbReference type="InterPro" id="IPR000447">
    <property type="entry name" value="G3P_DH_FAD-dep"/>
</dbReference>
<dbReference type="InterPro" id="IPR006076">
    <property type="entry name" value="FAD-dep_OxRdtase"/>
</dbReference>
<dbReference type="AlphaFoldDB" id="A0A3S0JBD0"/>
<sequence>MPLLPSSSAPKNPFSRIAQLQQLGTQPEWDLIVIGGGATGLGVALDALSRGYRTLLLERDDVAKGTSSRSTKLVHGGVRYLAQGDVGLVREALYERGLLLQNAPHLVSNQAFIIPNYQWWGGAFYTIGLKLYDLLAGRLSLGASVHINRADTLRRLGNLRPQGLRGGVLYHDGQFDDARLAVNLAQTVIEQGGTVLTHFPVTGLLKDAQGRIGGVRAEDAETGRPYELRGRVVVNATGIFVDDIRRLDQPEVPPLVRPSQGVHLVVDKSFLPGDDALMIPKTEDGRVLFAVPWHGRVVLGTTDTPLDAISAEPRALAEEIEFILRTAGRYLARPPQRADVRSVFAGLRPLAAPTKGSAQTKEISRSHKLLVSAAGLLTITGGKWTTYRRMGQDVVDRAIEVGGLPPRPSQTAGLRIHGAQAPTDRRSHLYVYGSDLPALQQLMQQRPELAEPLVPEAEFSRAEVVWAARYELARTVEDVLARRVRLLFLDAAAAERAAQVVAELLATELGHDAAWQQAQVAAFTALARQYQLEKIERHPEA</sequence>
<feature type="domain" description="FAD dependent oxidoreductase" evidence="7">
    <location>
        <begin position="30"/>
        <end position="388"/>
    </location>
</feature>
<comment type="similarity">
    <text evidence="2">Belongs to the FAD-dependent glycerol-3-phosphate dehydrogenase family.</text>
</comment>
<evidence type="ECO:0000313" key="10">
    <source>
        <dbReference type="Proteomes" id="UP000282184"/>
    </source>
</evidence>
<comment type="caution">
    <text evidence="9">The sequence shown here is derived from an EMBL/GenBank/DDBJ whole genome shotgun (WGS) entry which is preliminary data.</text>
</comment>
<dbReference type="RefSeq" id="WP_126692870.1">
    <property type="nucleotide sequence ID" value="NZ_RXOF01000004.1"/>
</dbReference>
<dbReference type="OrthoDB" id="9766796at2"/>
<protein>
    <submittedName>
        <fullName evidence="9">Glycerol-3-phosphate dehydrogenase/oxidase</fullName>
    </submittedName>
</protein>
<evidence type="ECO:0000259" key="7">
    <source>
        <dbReference type="Pfam" id="PF01266"/>
    </source>
</evidence>
<dbReference type="PANTHER" id="PTHR11985:SF35">
    <property type="entry name" value="ANAEROBIC GLYCEROL-3-PHOSPHATE DEHYDROGENASE SUBUNIT A"/>
    <property type="match status" value="1"/>
</dbReference>
<evidence type="ECO:0000256" key="4">
    <source>
        <dbReference type="ARBA" id="ARBA00022798"/>
    </source>
</evidence>
<accession>A0A3S0JBD0</accession>
<dbReference type="PRINTS" id="PR01001">
    <property type="entry name" value="FADG3PDH"/>
</dbReference>
<gene>
    <name evidence="9" type="ORF">EJV47_09290</name>
</gene>
<dbReference type="GO" id="GO:0006071">
    <property type="term" value="P:glycerol metabolic process"/>
    <property type="evidence" value="ECO:0007669"/>
    <property type="project" value="UniProtKB-KW"/>
</dbReference>
<proteinExistence type="inferred from homology"/>
<dbReference type="Proteomes" id="UP000282184">
    <property type="component" value="Unassembled WGS sequence"/>
</dbReference>
<evidence type="ECO:0000259" key="8">
    <source>
        <dbReference type="Pfam" id="PF16901"/>
    </source>
</evidence>
<dbReference type="PANTHER" id="PTHR11985">
    <property type="entry name" value="GLYCEROL-3-PHOSPHATE DEHYDROGENASE"/>
    <property type="match status" value="1"/>
</dbReference>
<reference evidence="9 10" key="1">
    <citation type="submission" date="2018-12" db="EMBL/GenBank/DDBJ databases">
        <title>Hymenobacter gummosus sp. nov., isolated from a spring.</title>
        <authorList>
            <person name="Nie L."/>
        </authorList>
    </citation>
    <scope>NUCLEOTIDE SEQUENCE [LARGE SCALE GENOMIC DNA]</scope>
    <source>
        <strain evidence="9 10">KCTC 52166</strain>
    </source>
</reference>
<dbReference type="SUPFAM" id="SSF54373">
    <property type="entry name" value="FAD-linked reductases, C-terminal domain"/>
    <property type="match status" value="1"/>
</dbReference>
<dbReference type="Pfam" id="PF01266">
    <property type="entry name" value="DAO"/>
    <property type="match status" value="1"/>
</dbReference>
<dbReference type="InterPro" id="IPR036188">
    <property type="entry name" value="FAD/NAD-bd_sf"/>
</dbReference>
<dbReference type="Gene3D" id="3.50.50.60">
    <property type="entry name" value="FAD/NAD(P)-binding domain"/>
    <property type="match status" value="1"/>
</dbReference>
<dbReference type="Gene3D" id="1.10.8.870">
    <property type="entry name" value="Alpha-glycerophosphate oxidase, cap domain"/>
    <property type="match status" value="1"/>
</dbReference>
<dbReference type="Gene3D" id="3.30.9.10">
    <property type="entry name" value="D-Amino Acid Oxidase, subunit A, domain 2"/>
    <property type="match status" value="1"/>
</dbReference>
<comment type="cofactor">
    <cofactor evidence="1">
        <name>FAD</name>
        <dbReference type="ChEBI" id="CHEBI:57692"/>
    </cofactor>
</comment>
<dbReference type="SUPFAM" id="SSF51905">
    <property type="entry name" value="FAD/NAD(P)-binding domain"/>
    <property type="match status" value="1"/>
</dbReference>
<dbReference type="InterPro" id="IPR031656">
    <property type="entry name" value="DAO_C"/>
</dbReference>
<organism evidence="9 10">
    <name type="scientific">Hymenobacter gummosus</name>
    <dbReference type="NCBI Taxonomy" id="1776032"/>
    <lineage>
        <taxon>Bacteria</taxon>
        <taxon>Pseudomonadati</taxon>
        <taxon>Bacteroidota</taxon>
        <taxon>Cytophagia</taxon>
        <taxon>Cytophagales</taxon>
        <taxon>Hymenobacteraceae</taxon>
        <taxon>Hymenobacter</taxon>
    </lineage>
</organism>
<feature type="domain" description="Alpha-glycerophosphate oxidase C-terminal" evidence="8">
    <location>
        <begin position="409"/>
        <end position="514"/>
    </location>
</feature>
<evidence type="ECO:0000256" key="5">
    <source>
        <dbReference type="ARBA" id="ARBA00022827"/>
    </source>
</evidence>
<keyword evidence="4" id="KW-0319">Glycerol metabolism</keyword>
<evidence type="ECO:0000256" key="6">
    <source>
        <dbReference type="ARBA" id="ARBA00023002"/>
    </source>
</evidence>
<dbReference type="InterPro" id="IPR038299">
    <property type="entry name" value="DAO_C_sf"/>
</dbReference>
<keyword evidence="5" id="KW-0274">FAD</keyword>
<dbReference type="EMBL" id="RXOF01000004">
    <property type="protein sequence ID" value="RTQ50804.1"/>
    <property type="molecule type" value="Genomic_DNA"/>
</dbReference>